<name>A0A545UPU7_9HYPO</name>
<gene>
    <name evidence="2" type="ORF">IF1G_09984</name>
</gene>
<sequence length="62" mass="7208">MVRRIDTVLSKGWSTTRQRRAWSGPSTPNEIDKFAPQSKDLHHHSPPNHADLSYTCKMRFMV</sequence>
<evidence type="ECO:0000313" key="2">
    <source>
        <dbReference type="EMBL" id="TQV91485.1"/>
    </source>
</evidence>
<comment type="caution">
    <text evidence="2">The sequence shown here is derived from an EMBL/GenBank/DDBJ whole genome shotgun (WGS) entry which is preliminary data.</text>
</comment>
<organism evidence="2 3">
    <name type="scientific">Cordyceps javanica</name>
    <dbReference type="NCBI Taxonomy" id="43265"/>
    <lineage>
        <taxon>Eukaryota</taxon>
        <taxon>Fungi</taxon>
        <taxon>Dikarya</taxon>
        <taxon>Ascomycota</taxon>
        <taxon>Pezizomycotina</taxon>
        <taxon>Sordariomycetes</taxon>
        <taxon>Hypocreomycetidae</taxon>
        <taxon>Hypocreales</taxon>
        <taxon>Cordycipitaceae</taxon>
        <taxon>Cordyceps</taxon>
    </lineage>
</organism>
<keyword evidence="3" id="KW-1185">Reference proteome</keyword>
<protein>
    <submittedName>
        <fullName evidence="2">Uncharacterized protein</fullName>
    </submittedName>
</protein>
<evidence type="ECO:0000313" key="3">
    <source>
        <dbReference type="Proteomes" id="UP000315783"/>
    </source>
</evidence>
<feature type="region of interest" description="Disordered" evidence="1">
    <location>
        <begin position="16"/>
        <end position="48"/>
    </location>
</feature>
<dbReference type="AlphaFoldDB" id="A0A545UPU7"/>
<accession>A0A545UPU7</accession>
<proteinExistence type="predicted"/>
<evidence type="ECO:0000256" key="1">
    <source>
        <dbReference type="SAM" id="MobiDB-lite"/>
    </source>
</evidence>
<dbReference type="Proteomes" id="UP000315783">
    <property type="component" value="Unassembled WGS sequence"/>
</dbReference>
<reference evidence="2 3" key="1">
    <citation type="journal article" date="2019" name="Appl. Microbiol. Biotechnol.">
        <title>Genome sequence of Isaria javanica and comparative genome analysis insights into family S53 peptidase evolution in fungal entomopathogens.</title>
        <authorList>
            <person name="Lin R."/>
            <person name="Zhang X."/>
            <person name="Xin B."/>
            <person name="Zou M."/>
            <person name="Gao Y."/>
            <person name="Qin F."/>
            <person name="Hu Q."/>
            <person name="Xie B."/>
            <person name="Cheng X."/>
        </authorList>
    </citation>
    <scope>NUCLEOTIDE SEQUENCE [LARGE SCALE GENOMIC DNA]</scope>
    <source>
        <strain evidence="2 3">IJ1G</strain>
    </source>
</reference>
<dbReference type="EMBL" id="SPUK01000019">
    <property type="protein sequence ID" value="TQV91485.1"/>
    <property type="molecule type" value="Genomic_DNA"/>
</dbReference>